<sequence length="121" mass="13471">MCRWRRADDPDAAVVRAALAVLAEEQGRVLRERALARLADRPGLAWAKIVRGLYVVALDGADIGQVRATRGRRRVRWAALPPGWSAPYRLCPTIEGAAMILRGRRVARSRDDHHSRPPAAF</sequence>
<accession>A0A2I2KZT2</accession>
<dbReference type="RefSeq" id="WP_133150868.1">
    <property type="nucleotide sequence ID" value="NZ_FZMO01000528.1"/>
</dbReference>
<reference evidence="1 2" key="1">
    <citation type="submission" date="2017-06" db="EMBL/GenBank/DDBJ databases">
        <authorList>
            <person name="Kim H.J."/>
            <person name="Triplett B.A."/>
        </authorList>
    </citation>
    <scope>NUCLEOTIDE SEQUENCE [LARGE SCALE GENOMIC DNA]</scope>
    <source>
        <strain evidence="1">FRACA_ARgP5</strain>
    </source>
</reference>
<dbReference type="EMBL" id="FZMO01000528">
    <property type="protein sequence ID" value="SNQ51173.1"/>
    <property type="molecule type" value="Genomic_DNA"/>
</dbReference>
<name>A0A2I2KZT2_9ACTN</name>
<evidence type="ECO:0000313" key="2">
    <source>
        <dbReference type="Proteomes" id="UP000234331"/>
    </source>
</evidence>
<keyword evidence="2" id="KW-1185">Reference proteome</keyword>
<proteinExistence type="predicted"/>
<gene>
    <name evidence="1" type="ORF">FRACA_620022</name>
</gene>
<organism evidence="1 2">
    <name type="scientific">Frankia canadensis</name>
    <dbReference type="NCBI Taxonomy" id="1836972"/>
    <lineage>
        <taxon>Bacteria</taxon>
        <taxon>Bacillati</taxon>
        <taxon>Actinomycetota</taxon>
        <taxon>Actinomycetes</taxon>
        <taxon>Frankiales</taxon>
        <taxon>Frankiaceae</taxon>
        <taxon>Frankia</taxon>
    </lineage>
</organism>
<evidence type="ECO:0000313" key="1">
    <source>
        <dbReference type="EMBL" id="SNQ51173.1"/>
    </source>
</evidence>
<dbReference type="Proteomes" id="UP000234331">
    <property type="component" value="Unassembled WGS sequence"/>
</dbReference>
<dbReference type="AlphaFoldDB" id="A0A2I2KZT2"/>
<protein>
    <submittedName>
        <fullName evidence="1">Uncharacterized protein</fullName>
    </submittedName>
</protein>